<proteinExistence type="predicted"/>
<dbReference type="PANTHER" id="PTHR33179">
    <property type="entry name" value="VQ MOTIF-CONTAINING PROTEIN"/>
    <property type="match status" value="1"/>
</dbReference>
<organism evidence="2 3">
    <name type="scientific">Erythroxylum novogranatense</name>
    <dbReference type="NCBI Taxonomy" id="1862640"/>
    <lineage>
        <taxon>Eukaryota</taxon>
        <taxon>Viridiplantae</taxon>
        <taxon>Streptophyta</taxon>
        <taxon>Embryophyta</taxon>
        <taxon>Tracheophyta</taxon>
        <taxon>Spermatophyta</taxon>
        <taxon>Magnoliopsida</taxon>
        <taxon>eudicotyledons</taxon>
        <taxon>Gunneridae</taxon>
        <taxon>Pentapetalae</taxon>
        <taxon>rosids</taxon>
        <taxon>fabids</taxon>
        <taxon>Malpighiales</taxon>
        <taxon>Erythroxylaceae</taxon>
        <taxon>Erythroxylum</taxon>
    </lineage>
</organism>
<dbReference type="EMBL" id="JAIWQS010000007">
    <property type="protein sequence ID" value="KAJ8758556.1"/>
    <property type="molecule type" value="Genomic_DNA"/>
</dbReference>
<dbReference type="Pfam" id="PF05678">
    <property type="entry name" value="VQ"/>
    <property type="match status" value="1"/>
</dbReference>
<name>A0AAV8SVU7_9ROSI</name>
<protein>
    <recommendedName>
        <fullName evidence="1">VQ domain-containing protein</fullName>
    </recommendedName>
</protein>
<evidence type="ECO:0000313" key="2">
    <source>
        <dbReference type="EMBL" id="KAJ8758556.1"/>
    </source>
</evidence>
<accession>A0AAV8SVU7</accession>
<dbReference type="AlphaFoldDB" id="A0AAV8SVU7"/>
<keyword evidence="3" id="KW-1185">Reference proteome</keyword>
<dbReference type="Proteomes" id="UP001159364">
    <property type="component" value="Linkage Group LG07"/>
</dbReference>
<evidence type="ECO:0000259" key="1">
    <source>
        <dbReference type="Pfam" id="PF05678"/>
    </source>
</evidence>
<feature type="domain" description="VQ" evidence="1">
    <location>
        <begin position="79"/>
        <end position="98"/>
    </location>
</feature>
<gene>
    <name evidence="2" type="ORF">K2173_000277</name>
</gene>
<evidence type="ECO:0000313" key="3">
    <source>
        <dbReference type="Proteomes" id="UP001159364"/>
    </source>
</evidence>
<dbReference type="InterPro" id="IPR008889">
    <property type="entry name" value="VQ"/>
</dbReference>
<comment type="caution">
    <text evidence="2">The sequence shown here is derived from an EMBL/GenBank/DDBJ whole genome shotgun (WGS) entry which is preliminary data.</text>
</comment>
<sequence length="224" mass="25322">MMDISSEWLQIYEQTIHEHYPTYSSLDNTRVAATGSADSLSSSNSVTAATNHLSYHKAGCVHKPIRRRSRASKKTPITLLKAKPSDFRALVQQFTGCPNGAISFGSRQKGPLNLNFQLGSVQNQCDSSTVMAPVGYYHQRSDQMPRMVEQPWQEIHQHLQTKDQSCMVSKESTIVSRDSQYFPTLSETDSIPNLHEVLDELFMQDFRLQELPGESFPGDDEDFF</sequence>
<dbReference type="InterPro" id="IPR039609">
    <property type="entry name" value="VQ_15/22"/>
</dbReference>
<reference evidence="2 3" key="1">
    <citation type="submission" date="2021-09" db="EMBL/GenBank/DDBJ databases">
        <title>Genomic insights and catalytic innovation underlie evolution of tropane alkaloids biosynthesis.</title>
        <authorList>
            <person name="Wang Y.-J."/>
            <person name="Tian T."/>
            <person name="Huang J.-P."/>
            <person name="Huang S.-X."/>
        </authorList>
    </citation>
    <scope>NUCLEOTIDE SEQUENCE [LARGE SCALE GENOMIC DNA]</scope>
    <source>
        <strain evidence="2">KIB-2018</strain>
        <tissue evidence="2">Leaf</tissue>
    </source>
</reference>
<dbReference type="PANTHER" id="PTHR33179:SF29">
    <property type="entry name" value="OS06G0666400 PROTEIN"/>
    <property type="match status" value="1"/>
</dbReference>